<dbReference type="InterPro" id="IPR038051">
    <property type="entry name" value="XRCC4-like_N_sf"/>
</dbReference>
<evidence type="ECO:0000256" key="5">
    <source>
        <dbReference type="SAM" id="MobiDB-lite"/>
    </source>
</evidence>
<gene>
    <name evidence="7" type="ORF">BDQ12DRAFT_680680</name>
</gene>
<dbReference type="GO" id="GO:0005634">
    <property type="term" value="C:nucleus"/>
    <property type="evidence" value="ECO:0007669"/>
    <property type="project" value="UniProtKB-SubCell"/>
</dbReference>
<keyword evidence="4" id="KW-0539">Nucleus</keyword>
<evidence type="ECO:0000256" key="3">
    <source>
        <dbReference type="ARBA" id="ARBA00023204"/>
    </source>
</evidence>
<feature type="compositionally biased region" description="Polar residues" evidence="5">
    <location>
        <begin position="255"/>
        <end position="268"/>
    </location>
</feature>
<feature type="compositionally biased region" description="Polar residues" evidence="5">
    <location>
        <begin position="293"/>
        <end position="305"/>
    </location>
</feature>
<comment type="subcellular location">
    <subcellularLocation>
        <location evidence="1">Nucleus</location>
    </subcellularLocation>
</comment>
<name>A0A5C3M5V1_9AGAR</name>
<keyword evidence="8" id="KW-1185">Reference proteome</keyword>
<feature type="domain" description="XLF-like N-terminal" evidence="6">
    <location>
        <begin position="17"/>
        <end position="132"/>
    </location>
</feature>
<evidence type="ECO:0000313" key="7">
    <source>
        <dbReference type="EMBL" id="TFK40297.1"/>
    </source>
</evidence>
<feature type="compositionally biased region" description="Polar residues" evidence="5">
    <location>
        <begin position="313"/>
        <end position="322"/>
    </location>
</feature>
<evidence type="ECO:0000259" key="6">
    <source>
        <dbReference type="Pfam" id="PF09302"/>
    </source>
</evidence>
<dbReference type="AlphaFoldDB" id="A0A5C3M5V1"/>
<accession>A0A5C3M5V1</accession>
<reference evidence="7 8" key="1">
    <citation type="journal article" date="2019" name="Nat. Ecol. Evol.">
        <title>Megaphylogeny resolves global patterns of mushroom evolution.</title>
        <authorList>
            <person name="Varga T."/>
            <person name="Krizsan K."/>
            <person name="Foldi C."/>
            <person name="Dima B."/>
            <person name="Sanchez-Garcia M."/>
            <person name="Sanchez-Ramirez S."/>
            <person name="Szollosi G.J."/>
            <person name="Szarkandi J.G."/>
            <person name="Papp V."/>
            <person name="Albert L."/>
            <person name="Andreopoulos W."/>
            <person name="Angelini C."/>
            <person name="Antonin V."/>
            <person name="Barry K.W."/>
            <person name="Bougher N.L."/>
            <person name="Buchanan P."/>
            <person name="Buyck B."/>
            <person name="Bense V."/>
            <person name="Catcheside P."/>
            <person name="Chovatia M."/>
            <person name="Cooper J."/>
            <person name="Damon W."/>
            <person name="Desjardin D."/>
            <person name="Finy P."/>
            <person name="Geml J."/>
            <person name="Haridas S."/>
            <person name="Hughes K."/>
            <person name="Justo A."/>
            <person name="Karasinski D."/>
            <person name="Kautmanova I."/>
            <person name="Kiss B."/>
            <person name="Kocsube S."/>
            <person name="Kotiranta H."/>
            <person name="LaButti K.M."/>
            <person name="Lechner B.E."/>
            <person name="Liimatainen K."/>
            <person name="Lipzen A."/>
            <person name="Lukacs Z."/>
            <person name="Mihaltcheva S."/>
            <person name="Morgado L.N."/>
            <person name="Niskanen T."/>
            <person name="Noordeloos M.E."/>
            <person name="Ohm R.A."/>
            <person name="Ortiz-Santana B."/>
            <person name="Ovrebo C."/>
            <person name="Racz N."/>
            <person name="Riley R."/>
            <person name="Savchenko A."/>
            <person name="Shiryaev A."/>
            <person name="Soop K."/>
            <person name="Spirin V."/>
            <person name="Szebenyi C."/>
            <person name="Tomsovsky M."/>
            <person name="Tulloss R.E."/>
            <person name="Uehling J."/>
            <person name="Grigoriev I.V."/>
            <person name="Vagvolgyi C."/>
            <person name="Papp T."/>
            <person name="Martin F.M."/>
            <person name="Miettinen O."/>
            <person name="Hibbett D.S."/>
            <person name="Nagy L.G."/>
        </authorList>
    </citation>
    <scope>NUCLEOTIDE SEQUENCE [LARGE SCALE GENOMIC DNA]</scope>
    <source>
        <strain evidence="7 8">CBS 166.37</strain>
    </source>
</reference>
<proteinExistence type="predicted"/>
<dbReference type="Proteomes" id="UP000308652">
    <property type="component" value="Unassembled WGS sequence"/>
</dbReference>
<evidence type="ECO:0000256" key="1">
    <source>
        <dbReference type="ARBA" id="ARBA00004123"/>
    </source>
</evidence>
<dbReference type="EMBL" id="ML213597">
    <property type="protein sequence ID" value="TFK40297.1"/>
    <property type="molecule type" value="Genomic_DNA"/>
</dbReference>
<dbReference type="InterPro" id="IPR015381">
    <property type="entry name" value="XLF-like_N"/>
</dbReference>
<evidence type="ECO:0000256" key="2">
    <source>
        <dbReference type="ARBA" id="ARBA00022763"/>
    </source>
</evidence>
<keyword evidence="2" id="KW-0227">DNA damage</keyword>
<feature type="compositionally biased region" description="Basic residues" evidence="5">
    <location>
        <begin position="378"/>
        <end position="391"/>
    </location>
</feature>
<keyword evidence="3" id="KW-0234">DNA repair</keyword>
<dbReference type="CDD" id="cd22285">
    <property type="entry name" value="HD_XLF_N"/>
    <property type="match status" value="1"/>
</dbReference>
<organism evidence="7 8">
    <name type="scientific">Crucibulum laeve</name>
    <dbReference type="NCBI Taxonomy" id="68775"/>
    <lineage>
        <taxon>Eukaryota</taxon>
        <taxon>Fungi</taxon>
        <taxon>Dikarya</taxon>
        <taxon>Basidiomycota</taxon>
        <taxon>Agaricomycotina</taxon>
        <taxon>Agaricomycetes</taxon>
        <taxon>Agaricomycetidae</taxon>
        <taxon>Agaricales</taxon>
        <taxon>Agaricineae</taxon>
        <taxon>Nidulariaceae</taxon>
        <taxon>Crucibulum</taxon>
    </lineage>
</organism>
<dbReference type="OrthoDB" id="3184250at2759"/>
<dbReference type="GO" id="GO:0006303">
    <property type="term" value="P:double-strand break repair via nonhomologous end joining"/>
    <property type="evidence" value="ECO:0007669"/>
    <property type="project" value="UniProtKB-ARBA"/>
</dbReference>
<sequence length="391" mass="43688">MEEFNEEHSKLLFGKEWLTKIDTAKNTPYLFKFYSSTVDLSCCILITDTKHVWAEVLTSQQFARRWRSCNANSPSPLSEGDEEAWRISCFELLSKSHSIGGILELSFEVIESYYADFAFELECETFKWRWETCSLGHTTSAELISKHLIFPLISVNHLAFSSPEAVGEISDTDLEKAVDKVGRTARRTVDTHMKNALSKPRFATTVRRMTAMFNFLPDLPQINSTADEPDLHFDFQVPTTDKGKGKELSSKGLPASQTSATKQKTPSPEDSLKPPVRVDSATESDQDELLHDQVQSRVSPVTSQSSKHRRAETPQSIGSTSQPPGPAKDQESDPDSSPLRPAKKVKKSKISSSSDDDSEAERKRRVMQLKVGSGGVKRGTKQPIKRGGKRF</sequence>
<dbReference type="Pfam" id="PF09302">
    <property type="entry name" value="XLF"/>
    <property type="match status" value="1"/>
</dbReference>
<feature type="region of interest" description="Disordered" evidence="5">
    <location>
        <begin position="231"/>
        <end position="391"/>
    </location>
</feature>
<evidence type="ECO:0000256" key="4">
    <source>
        <dbReference type="ARBA" id="ARBA00023242"/>
    </source>
</evidence>
<evidence type="ECO:0000313" key="8">
    <source>
        <dbReference type="Proteomes" id="UP000308652"/>
    </source>
</evidence>
<protein>
    <recommendedName>
        <fullName evidence="6">XLF-like N-terminal domain-containing protein</fullName>
    </recommendedName>
</protein>
<dbReference type="Gene3D" id="2.170.210.10">
    <property type="entry name" value="DNA double-strand break repair and VJ recombination XRCC4, N-terminal"/>
    <property type="match status" value="1"/>
</dbReference>